<dbReference type="CDD" id="cd14366">
    <property type="entry name" value="CUE_CUED1"/>
    <property type="match status" value="1"/>
</dbReference>
<dbReference type="InterPro" id="IPR040192">
    <property type="entry name" value="CUEDC1"/>
</dbReference>
<dbReference type="PANTHER" id="PTHR13467">
    <property type="entry name" value="CUE DOMAIN CONTAINING PROTEIN 1"/>
    <property type="match status" value="1"/>
</dbReference>
<feature type="domain" description="CUE" evidence="2">
    <location>
        <begin position="4"/>
        <end position="47"/>
    </location>
</feature>
<dbReference type="SMART" id="SM00546">
    <property type="entry name" value="CUE"/>
    <property type="match status" value="1"/>
</dbReference>
<proteinExistence type="predicted"/>
<dbReference type="SUPFAM" id="SSF46934">
    <property type="entry name" value="UBA-like"/>
    <property type="match status" value="1"/>
</dbReference>
<sequence>MSVPFDQAIQSLVAIFGDFDREIIETVLRQNQGHMEKTIDALLEMNGEQPINQNTDSDQNLAQMQQDEMLAKMLQDDMFINEIKNDDDFANLFTPEQLQQQKRLYQLQQQRQQQPNRPQQQQRGSNLTPREELANYYRERGYELDSDDEDQPSNNNSGGGLSMLEEDLSLKEIKEKIGQLSEAAKSKFRELTDLFMKREDIQYQSVNTNGDDEQEEEEKEDAVIYNKAHSNRVNINSSYRDRDSNQEGEEEYDSFVLDDRRGGGVKLRNMTSKKDD</sequence>
<keyword evidence="4" id="KW-1185">Reference proteome</keyword>
<evidence type="ECO:0000259" key="2">
    <source>
        <dbReference type="PROSITE" id="PS51140"/>
    </source>
</evidence>
<dbReference type="Proteomes" id="UP000695562">
    <property type="component" value="Unassembled WGS sequence"/>
</dbReference>
<feature type="region of interest" description="Disordered" evidence="1">
    <location>
        <begin position="143"/>
        <end position="162"/>
    </location>
</feature>
<dbReference type="OrthoDB" id="5794653at2759"/>
<feature type="compositionally biased region" description="Acidic residues" evidence="1">
    <location>
        <begin position="210"/>
        <end position="220"/>
    </location>
</feature>
<reference evidence="3" key="1">
    <citation type="submission" date="2020-01" db="EMBL/GenBank/DDBJ databases">
        <title>Development of genomics and gene disruption for Polysphondylium violaceum indicates a role for the polyketide synthase stlB in stalk morphogenesis.</title>
        <authorList>
            <person name="Narita B."/>
            <person name="Kawabe Y."/>
            <person name="Kin K."/>
            <person name="Saito T."/>
            <person name="Gibbs R."/>
            <person name="Kuspa A."/>
            <person name="Muzny D."/>
            <person name="Queller D."/>
            <person name="Richards S."/>
            <person name="Strassman J."/>
            <person name="Sucgang R."/>
            <person name="Worley K."/>
            <person name="Schaap P."/>
        </authorList>
    </citation>
    <scope>NUCLEOTIDE SEQUENCE</scope>
    <source>
        <strain evidence="3">QSvi11</strain>
    </source>
</reference>
<accession>A0A8J4Q0T9</accession>
<feature type="region of interest" description="Disordered" evidence="1">
    <location>
        <begin position="105"/>
        <end position="131"/>
    </location>
</feature>
<dbReference type="PANTHER" id="PTHR13467:SF3">
    <property type="entry name" value="CUE DOMAIN-CONTAINING PROTEIN 1"/>
    <property type="match status" value="1"/>
</dbReference>
<dbReference type="Gene3D" id="1.10.8.10">
    <property type="entry name" value="DNA helicase RuvA subunit, C-terminal domain"/>
    <property type="match status" value="1"/>
</dbReference>
<feature type="region of interest" description="Disordered" evidence="1">
    <location>
        <begin position="205"/>
        <end position="276"/>
    </location>
</feature>
<organism evidence="3 4">
    <name type="scientific">Polysphondylium violaceum</name>
    <dbReference type="NCBI Taxonomy" id="133409"/>
    <lineage>
        <taxon>Eukaryota</taxon>
        <taxon>Amoebozoa</taxon>
        <taxon>Evosea</taxon>
        <taxon>Eumycetozoa</taxon>
        <taxon>Dictyostelia</taxon>
        <taxon>Dictyosteliales</taxon>
        <taxon>Dictyosteliaceae</taxon>
        <taxon>Polysphondylium</taxon>
    </lineage>
</organism>
<dbReference type="InterPro" id="IPR009060">
    <property type="entry name" value="UBA-like_sf"/>
</dbReference>
<dbReference type="GO" id="GO:0043130">
    <property type="term" value="F:ubiquitin binding"/>
    <property type="evidence" value="ECO:0007669"/>
    <property type="project" value="InterPro"/>
</dbReference>
<dbReference type="PROSITE" id="PS51140">
    <property type="entry name" value="CUE"/>
    <property type="match status" value="1"/>
</dbReference>
<dbReference type="Pfam" id="PF02845">
    <property type="entry name" value="CUE"/>
    <property type="match status" value="1"/>
</dbReference>
<gene>
    <name evidence="3" type="ORF">CYY_002071</name>
</gene>
<protein>
    <recommendedName>
        <fullName evidence="2">CUE domain-containing protein</fullName>
    </recommendedName>
</protein>
<evidence type="ECO:0000256" key="1">
    <source>
        <dbReference type="SAM" id="MobiDB-lite"/>
    </source>
</evidence>
<comment type="caution">
    <text evidence="3">The sequence shown here is derived from an EMBL/GenBank/DDBJ whole genome shotgun (WGS) entry which is preliminary data.</text>
</comment>
<evidence type="ECO:0000313" key="4">
    <source>
        <dbReference type="Proteomes" id="UP000695562"/>
    </source>
</evidence>
<dbReference type="InterPro" id="IPR003892">
    <property type="entry name" value="CUE"/>
</dbReference>
<evidence type="ECO:0000313" key="3">
    <source>
        <dbReference type="EMBL" id="KAF2076642.1"/>
    </source>
</evidence>
<dbReference type="InterPro" id="IPR040195">
    <property type="entry name" value="CUE_CUED1"/>
</dbReference>
<name>A0A8J4Q0T9_9MYCE</name>
<dbReference type="AlphaFoldDB" id="A0A8J4Q0T9"/>
<feature type="compositionally biased region" description="Low complexity" evidence="1">
    <location>
        <begin position="105"/>
        <end position="123"/>
    </location>
</feature>
<dbReference type="EMBL" id="AJWJ01000054">
    <property type="protein sequence ID" value="KAF2076642.1"/>
    <property type="molecule type" value="Genomic_DNA"/>
</dbReference>